<dbReference type="EMBL" id="DS469580">
    <property type="protein sequence ID" value="EDO41225.1"/>
    <property type="molecule type" value="Genomic_DNA"/>
</dbReference>
<dbReference type="HOGENOM" id="CLU_1306177_0_0_1"/>
<dbReference type="Gene3D" id="1.25.40.10">
    <property type="entry name" value="Tetratricopeptide repeat domain"/>
    <property type="match status" value="1"/>
</dbReference>
<sequence length="211" mass="24100">MAGDREARRLRVLKIRGTKAFVEGNVSKATKMYTDALQLQTDLDINNNSRISQTDVSLDKYYGKREGNLHREYYMESARVRFLFTSCAVPKTNDTPSEDTGIGSVIQAVIHDADQGIRVNPSLPKSYLAKASALILQNNWEEARKVYIQGINHCDDCLAIRSFERKSILCLLVNPPWRQNPRHRRNASFAFNTERNYPTRCCSSPLRSQDE</sequence>
<name>A7S4W4_NEMVE</name>
<evidence type="ECO:0000313" key="2">
    <source>
        <dbReference type="Proteomes" id="UP000001593"/>
    </source>
</evidence>
<gene>
    <name evidence="1" type="ORF">NEMVEDRAFT_v1g206848</name>
</gene>
<keyword evidence="2" id="KW-1185">Reference proteome</keyword>
<organism evidence="1 2">
    <name type="scientific">Nematostella vectensis</name>
    <name type="common">Starlet sea anemone</name>
    <dbReference type="NCBI Taxonomy" id="45351"/>
    <lineage>
        <taxon>Eukaryota</taxon>
        <taxon>Metazoa</taxon>
        <taxon>Cnidaria</taxon>
        <taxon>Anthozoa</taxon>
        <taxon>Hexacorallia</taxon>
        <taxon>Actiniaria</taxon>
        <taxon>Edwardsiidae</taxon>
        <taxon>Nematostella</taxon>
    </lineage>
</organism>
<dbReference type="SUPFAM" id="SSF48452">
    <property type="entry name" value="TPR-like"/>
    <property type="match status" value="1"/>
</dbReference>
<proteinExistence type="predicted"/>
<evidence type="ECO:0000313" key="1">
    <source>
        <dbReference type="EMBL" id="EDO41225.1"/>
    </source>
</evidence>
<protein>
    <submittedName>
        <fullName evidence="1">Uncharacterized protein</fullName>
    </submittedName>
</protein>
<dbReference type="Proteomes" id="UP000001593">
    <property type="component" value="Unassembled WGS sequence"/>
</dbReference>
<reference evidence="1 2" key="1">
    <citation type="journal article" date="2007" name="Science">
        <title>Sea anemone genome reveals ancestral eumetazoan gene repertoire and genomic organization.</title>
        <authorList>
            <person name="Putnam N.H."/>
            <person name="Srivastava M."/>
            <person name="Hellsten U."/>
            <person name="Dirks B."/>
            <person name="Chapman J."/>
            <person name="Salamov A."/>
            <person name="Terry A."/>
            <person name="Shapiro H."/>
            <person name="Lindquist E."/>
            <person name="Kapitonov V.V."/>
            <person name="Jurka J."/>
            <person name="Genikhovich G."/>
            <person name="Grigoriev I.V."/>
            <person name="Lucas S.M."/>
            <person name="Steele R.E."/>
            <person name="Finnerty J.R."/>
            <person name="Technau U."/>
            <person name="Martindale M.Q."/>
            <person name="Rokhsar D.S."/>
        </authorList>
    </citation>
    <scope>NUCLEOTIDE SEQUENCE [LARGE SCALE GENOMIC DNA]</scope>
    <source>
        <strain evidence="2">CH2 X CH6</strain>
    </source>
</reference>
<accession>A7S4W4</accession>
<dbReference type="AlphaFoldDB" id="A7S4W4"/>
<dbReference type="InterPro" id="IPR011990">
    <property type="entry name" value="TPR-like_helical_dom_sf"/>
</dbReference>
<dbReference type="InParanoid" id="A7S4W4"/>